<evidence type="ECO:0000313" key="2">
    <source>
        <dbReference type="Proteomes" id="UP001228376"/>
    </source>
</evidence>
<protein>
    <submittedName>
        <fullName evidence="1">Uncharacterized protein</fullName>
    </submittedName>
</protein>
<evidence type="ECO:0000313" key="1">
    <source>
        <dbReference type="EMBL" id="MDY0404069.1"/>
    </source>
</evidence>
<comment type="caution">
    <text evidence="1">The sequence shown here is derived from an EMBL/GenBank/DDBJ whole genome shotgun (WGS) entry which is preliminary data.</text>
</comment>
<accession>A0ABU5CE31</accession>
<proteinExistence type="predicted"/>
<name>A0ABU5CE31_9BACI</name>
<keyword evidence="2" id="KW-1185">Reference proteome</keyword>
<organism evidence="1 2">
    <name type="scientific">Tigheibacillus jepli</name>
    <dbReference type="NCBI Taxonomy" id="3035914"/>
    <lineage>
        <taxon>Bacteria</taxon>
        <taxon>Bacillati</taxon>
        <taxon>Bacillota</taxon>
        <taxon>Bacilli</taxon>
        <taxon>Bacillales</taxon>
        <taxon>Bacillaceae</taxon>
        <taxon>Tigheibacillus</taxon>
    </lineage>
</organism>
<reference evidence="1 2" key="1">
    <citation type="submission" date="2023-10" db="EMBL/GenBank/DDBJ databases">
        <title>179-bfca-hs.</title>
        <authorList>
            <person name="Miliotis G."/>
            <person name="Sengupta P."/>
            <person name="Hameed A."/>
            <person name="Chuvochina M."/>
            <person name="Mcdonagh F."/>
            <person name="Simpson A.C."/>
            <person name="Singh N.K."/>
            <person name="Rekha P.D."/>
            <person name="Raman K."/>
            <person name="Hugenholtz P."/>
            <person name="Venkateswaran K."/>
        </authorList>
    </citation>
    <scope>NUCLEOTIDE SEQUENCE [LARGE SCALE GENOMIC DNA]</scope>
    <source>
        <strain evidence="1 2">179-BFC-A-HS</strain>
    </source>
</reference>
<dbReference type="EMBL" id="JAROCA020000001">
    <property type="protein sequence ID" value="MDY0404069.1"/>
    <property type="molecule type" value="Genomic_DNA"/>
</dbReference>
<dbReference type="RefSeq" id="WP_306066951.1">
    <property type="nucleotide sequence ID" value="NZ_JAROCA020000001.1"/>
</dbReference>
<sequence>MGKITDKETVEIAKQAYKEDIESIPLTIGNEHIIPNVGAAPLIKRGVFSV</sequence>
<dbReference type="Proteomes" id="UP001228376">
    <property type="component" value="Unassembled WGS sequence"/>
</dbReference>
<gene>
    <name evidence="1" type="ORF">P5G51_000365</name>
</gene>